<dbReference type="PROSITE" id="PS50043">
    <property type="entry name" value="HTH_LUXR_2"/>
    <property type="match status" value="1"/>
</dbReference>
<dbReference type="InterPro" id="IPR016032">
    <property type="entry name" value="Sig_transdc_resp-reg_C-effctor"/>
</dbReference>
<dbReference type="GO" id="GO:0000160">
    <property type="term" value="P:phosphorelay signal transduction system"/>
    <property type="evidence" value="ECO:0007669"/>
    <property type="project" value="InterPro"/>
</dbReference>
<evidence type="ECO:0000259" key="5">
    <source>
        <dbReference type="PROSITE" id="PS50043"/>
    </source>
</evidence>
<evidence type="ECO:0000256" key="1">
    <source>
        <dbReference type="ARBA" id="ARBA00022553"/>
    </source>
</evidence>
<dbReference type="STRING" id="320771.Cflav_PD4267"/>
<dbReference type="SUPFAM" id="SSF46894">
    <property type="entry name" value="C-terminal effector domain of the bipartite response regulators"/>
    <property type="match status" value="1"/>
</dbReference>
<dbReference type="Gene3D" id="3.40.50.2300">
    <property type="match status" value="1"/>
</dbReference>
<comment type="caution">
    <text evidence="7">The sequence shown here is derived from an EMBL/GenBank/DDBJ whole genome shotgun (WGS) entry which is preliminary data.</text>
</comment>
<reference evidence="7 8" key="1">
    <citation type="journal article" date="2011" name="J. Bacteriol.">
        <title>Genome sequence of 'Pedosphaera parvula' Ellin514, an aerobic Verrucomicrobial isolate from pasture soil.</title>
        <authorList>
            <person name="Kant R."/>
            <person name="van Passel M.W."/>
            <person name="Sangwan P."/>
            <person name="Palva A."/>
            <person name="Lucas S."/>
            <person name="Copeland A."/>
            <person name="Lapidus A."/>
            <person name="Glavina Del Rio T."/>
            <person name="Dalin E."/>
            <person name="Tice H."/>
            <person name="Bruce D."/>
            <person name="Goodwin L."/>
            <person name="Pitluck S."/>
            <person name="Chertkov O."/>
            <person name="Larimer F.W."/>
            <person name="Land M.L."/>
            <person name="Hauser L."/>
            <person name="Brettin T.S."/>
            <person name="Detter J.C."/>
            <person name="Han S."/>
            <person name="de Vos W.M."/>
            <person name="Janssen P.H."/>
            <person name="Smidt H."/>
        </authorList>
    </citation>
    <scope>NUCLEOTIDE SEQUENCE [LARGE SCALE GENOMIC DNA]</scope>
    <source>
        <strain evidence="7 8">Ellin514</strain>
    </source>
</reference>
<evidence type="ECO:0000256" key="3">
    <source>
        <dbReference type="PROSITE-ProRule" id="PRU00169"/>
    </source>
</evidence>
<evidence type="ECO:0000313" key="7">
    <source>
        <dbReference type="EMBL" id="EEF61588.1"/>
    </source>
</evidence>
<dbReference type="CDD" id="cd06170">
    <property type="entry name" value="LuxR_C_like"/>
    <property type="match status" value="1"/>
</dbReference>
<name>B9XF90_PEDPL</name>
<sequence length="247" mass="27712">MKAQKSMIRPTARNTKQASASQAVDSSTEKRIKVALVEDQPEVRESWTRLLNSFPDFACVCACTSGEEALRIIPQEQPDVILMDIFLPRMSGIECTARLKVLLPQTQIVILTAMDDQELVFLALEAGADGYLLKRTKPADLRTALLEVLRGGAPMTGQIARRVIESFRRNAKNRDESVRLSVREEQILLLLSQGYSNKLIASKLELSIDTVCSHLKHVFYKLHVSSRTEAVVRYMASKTERQKPEGL</sequence>
<feature type="region of interest" description="Disordered" evidence="4">
    <location>
        <begin position="1"/>
        <end position="25"/>
    </location>
</feature>
<dbReference type="InterPro" id="IPR058245">
    <property type="entry name" value="NreC/VraR/RcsB-like_REC"/>
</dbReference>
<dbReference type="Pfam" id="PF00196">
    <property type="entry name" value="GerE"/>
    <property type="match status" value="1"/>
</dbReference>
<evidence type="ECO:0000256" key="2">
    <source>
        <dbReference type="ARBA" id="ARBA00023125"/>
    </source>
</evidence>
<keyword evidence="1 3" id="KW-0597">Phosphoprotein</keyword>
<feature type="domain" description="HTH luxR-type" evidence="5">
    <location>
        <begin position="173"/>
        <end position="238"/>
    </location>
</feature>
<feature type="domain" description="Response regulatory" evidence="6">
    <location>
        <begin position="33"/>
        <end position="149"/>
    </location>
</feature>
<dbReference type="PRINTS" id="PR00038">
    <property type="entry name" value="HTHLUXR"/>
</dbReference>
<dbReference type="InterPro" id="IPR001789">
    <property type="entry name" value="Sig_transdc_resp-reg_receiver"/>
</dbReference>
<feature type="compositionally biased region" description="Polar residues" evidence="4">
    <location>
        <begin position="12"/>
        <end position="25"/>
    </location>
</feature>
<keyword evidence="2" id="KW-0238">DNA-binding</keyword>
<keyword evidence="8" id="KW-1185">Reference proteome</keyword>
<dbReference type="AlphaFoldDB" id="B9XF90"/>
<protein>
    <submittedName>
        <fullName evidence="7">Two component transcriptional regulator, LuxR family</fullName>
    </submittedName>
</protein>
<proteinExistence type="predicted"/>
<accession>B9XF90</accession>
<dbReference type="InterPro" id="IPR000792">
    <property type="entry name" value="Tscrpt_reg_LuxR_C"/>
</dbReference>
<dbReference type="InterPro" id="IPR011006">
    <property type="entry name" value="CheY-like_superfamily"/>
</dbReference>
<gene>
    <name evidence="7" type="ORF">Cflav_PD4267</name>
</gene>
<feature type="modified residue" description="4-aspartylphosphate" evidence="3">
    <location>
        <position position="84"/>
    </location>
</feature>
<dbReference type="GO" id="GO:0006355">
    <property type="term" value="P:regulation of DNA-templated transcription"/>
    <property type="evidence" value="ECO:0007669"/>
    <property type="project" value="InterPro"/>
</dbReference>
<dbReference type="GO" id="GO:0003677">
    <property type="term" value="F:DNA binding"/>
    <property type="evidence" value="ECO:0007669"/>
    <property type="project" value="UniProtKB-KW"/>
</dbReference>
<dbReference type="InterPro" id="IPR039420">
    <property type="entry name" value="WalR-like"/>
</dbReference>
<dbReference type="PROSITE" id="PS00622">
    <property type="entry name" value="HTH_LUXR_1"/>
    <property type="match status" value="1"/>
</dbReference>
<dbReference type="SMART" id="SM00448">
    <property type="entry name" value="REC"/>
    <property type="match status" value="1"/>
</dbReference>
<dbReference type="SUPFAM" id="SSF52172">
    <property type="entry name" value="CheY-like"/>
    <property type="match status" value="1"/>
</dbReference>
<dbReference type="CDD" id="cd17535">
    <property type="entry name" value="REC_NarL-like"/>
    <property type="match status" value="1"/>
</dbReference>
<dbReference type="PANTHER" id="PTHR43214">
    <property type="entry name" value="TWO-COMPONENT RESPONSE REGULATOR"/>
    <property type="match status" value="1"/>
</dbReference>
<evidence type="ECO:0000259" key="6">
    <source>
        <dbReference type="PROSITE" id="PS50110"/>
    </source>
</evidence>
<evidence type="ECO:0000313" key="8">
    <source>
        <dbReference type="Proteomes" id="UP000003688"/>
    </source>
</evidence>
<dbReference type="Proteomes" id="UP000003688">
    <property type="component" value="Unassembled WGS sequence"/>
</dbReference>
<dbReference type="PANTHER" id="PTHR43214:SF37">
    <property type="entry name" value="TRANSCRIPTIONAL REGULATORY PROTEIN YDFI"/>
    <property type="match status" value="1"/>
</dbReference>
<dbReference type="EMBL" id="ABOX02000009">
    <property type="protein sequence ID" value="EEF61588.1"/>
    <property type="molecule type" value="Genomic_DNA"/>
</dbReference>
<dbReference type="PROSITE" id="PS50110">
    <property type="entry name" value="RESPONSE_REGULATORY"/>
    <property type="match status" value="1"/>
</dbReference>
<evidence type="ECO:0000256" key="4">
    <source>
        <dbReference type="SAM" id="MobiDB-lite"/>
    </source>
</evidence>
<organism evidence="7 8">
    <name type="scientific">Pedosphaera parvula (strain Ellin514)</name>
    <dbReference type="NCBI Taxonomy" id="320771"/>
    <lineage>
        <taxon>Bacteria</taxon>
        <taxon>Pseudomonadati</taxon>
        <taxon>Verrucomicrobiota</taxon>
        <taxon>Pedosphaerae</taxon>
        <taxon>Pedosphaerales</taxon>
        <taxon>Pedosphaeraceae</taxon>
        <taxon>Pedosphaera</taxon>
    </lineage>
</organism>
<dbReference type="SMART" id="SM00421">
    <property type="entry name" value="HTH_LUXR"/>
    <property type="match status" value="1"/>
</dbReference>
<dbReference type="Pfam" id="PF00072">
    <property type="entry name" value="Response_reg"/>
    <property type="match status" value="1"/>
</dbReference>